<evidence type="ECO:0000256" key="1">
    <source>
        <dbReference type="SAM" id="Phobius"/>
    </source>
</evidence>
<evidence type="ECO:0000313" key="3">
    <source>
        <dbReference type="Proteomes" id="UP000199093"/>
    </source>
</evidence>
<protein>
    <recommendedName>
        <fullName evidence="4">SPW repeat-containing protein</fullName>
    </recommendedName>
</protein>
<keyword evidence="1" id="KW-1133">Transmembrane helix</keyword>
<dbReference type="EMBL" id="FNEJ01000032">
    <property type="protein sequence ID" value="SDJ44864.1"/>
    <property type="molecule type" value="Genomic_DNA"/>
</dbReference>
<accession>A0A1G8TU07</accession>
<proteinExistence type="predicted"/>
<sequence>MTNDPHRPSLRNILALDAATCTGMGLLLVLAAGPVARLTQIPSGLLFWAGLLLPVAAFMALVARAVPPPGWAVAVIVAANLLWVAASLILPGAGVFAPSALGWVCVLAQAAGVALFSWLEWTARPAAIAKIRRRTERPRP</sequence>
<feature type="transmembrane region" description="Helical" evidence="1">
    <location>
        <begin position="100"/>
        <end position="123"/>
    </location>
</feature>
<evidence type="ECO:0000313" key="2">
    <source>
        <dbReference type="EMBL" id="SDJ44864.1"/>
    </source>
</evidence>
<name>A0A1G8TU07_9RHOB</name>
<feature type="transmembrane region" description="Helical" evidence="1">
    <location>
        <begin position="70"/>
        <end position="94"/>
    </location>
</feature>
<feature type="transmembrane region" description="Helical" evidence="1">
    <location>
        <begin position="45"/>
        <end position="63"/>
    </location>
</feature>
<dbReference type="Proteomes" id="UP000199093">
    <property type="component" value="Unassembled WGS sequence"/>
</dbReference>
<gene>
    <name evidence="2" type="ORF">SAMN04487993_103228</name>
</gene>
<reference evidence="2 3" key="1">
    <citation type="submission" date="2016-10" db="EMBL/GenBank/DDBJ databases">
        <authorList>
            <person name="de Groot N.N."/>
        </authorList>
    </citation>
    <scope>NUCLEOTIDE SEQUENCE [LARGE SCALE GENOMIC DNA]</scope>
    <source>
        <strain evidence="2 3">DSM 26424</strain>
    </source>
</reference>
<dbReference type="OrthoDB" id="7570420at2"/>
<dbReference type="STRING" id="555512.SAMN04487993_103228"/>
<dbReference type="RefSeq" id="WP_089851818.1">
    <property type="nucleotide sequence ID" value="NZ_FNEJ01000032.1"/>
</dbReference>
<organism evidence="2 3">
    <name type="scientific">Salipiger marinus</name>
    <dbReference type="NCBI Taxonomy" id="555512"/>
    <lineage>
        <taxon>Bacteria</taxon>
        <taxon>Pseudomonadati</taxon>
        <taxon>Pseudomonadota</taxon>
        <taxon>Alphaproteobacteria</taxon>
        <taxon>Rhodobacterales</taxon>
        <taxon>Roseobacteraceae</taxon>
        <taxon>Salipiger</taxon>
    </lineage>
</organism>
<feature type="transmembrane region" description="Helical" evidence="1">
    <location>
        <begin position="12"/>
        <end position="33"/>
    </location>
</feature>
<dbReference type="AlphaFoldDB" id="A0A1G8TU07"/>
<keyword evidence="1" id="KW-0472">Membrane</keyword>
<keyword evidence="3" id="KW-1185">Reference proteome</keyword>
<keyword evidence="1" id="KW-0812">Transmembrane</keyword>
<evidence type="ECO:0008006" key="4">
    <source>
        <dbReference type="Google" id="ProtNLM"/>
    </source>
</evidence>